<organism evidence="1 2">
    <name type="scientific">Deinococcus irradiatisoli</name>
    <dbReference type="NCBI Taxonomy" id="2202254"/>
    <lineage>
        <taxon>Bacteria</taxon>
        <taxon>Thermotogati</taxon>
        <taxon>Deinococcota</taxon>
        <taxon>Deinococci</taxon>
        <taxon>Deinococcales</taxon>
        <taxon>Deinococcaceae</taxon>
        <taxon>Deinococcus</taxon>
    </lineage>
</organism>
<protein>
    <submittedName>
        <fullName evidence="1">Uncharacterized protein</fullName>
    </submittedName>
</protein>
<sequence>MNRAEGGVSAAELLAFLGARGGQEYAAALLVVGAPTRKKGQAPPLAPSPPIYRLTLRGETVQATGPSGQTRQLTRSAFFEVFGAYRFADVRPTGRLSDLGPLFGSDSE</sequence>
<dbReference type="AlphaFoldDB" id="A0A2Z3JJY4"/>
<gene>
    <name evidence="1" type="ORF">DKM44_08255</name>
</gene>
<proteinExistence type="predicted"/>
<evidence type="ECO:0000313" key="2">
    <source>
        <dbReference type="Proteomes" id="UP000245368"/>
    </source>
</evidence>
<reference evidence="1 2" key="1">
    <citation type="submission" date="2018-05" db="EMBL/GenBank/DDBJ databases">
        <title>Complete Genome Sequence of Deinococcus sp. strain 17bor-2.</title>
        <authorList>
            <person name="Srinivasan S."/>
        </authorList>
    </citation>
    <scope>NUCLEOTIDE SEQUENCE [LARGE SCALE GENOMIC DNA]</scope>
    <source>
        <strain evidence="1 2">17bor-2</strain>
    </source>
</reference>
<dbReference type="Proteomes" id="UP000245368">
    <property type="component" value="Chromosome"/>
</dbReference>
<dbReference type="OrthoDB" id="73357at2"/>
<accession>A0A2Z3JJY4</accession>
<keyword evidence="2" id="KW-1185">Reference proteome</keyword>
<dbReference type="KEGG" id="dez:DKM44_08255"/>
<name>A0A2Z3JJY4_9DEIO</name>
<dbReference type="EMBL" id="CP029494">
    <property type="protein sequence ID" value="AWN23219.1"/>
    <property type="molecule type" value="Genomic_DNA"/>
</dbReference>
<evidence type="ECO:0000313" key="1">
    <source>
        <dbReference type="EMBL" id="AWN23219.1"/>
    </source>
</evidence>
<dbReference type="RefSeq" id="WP_109826872.1">
    <property type="nucleotide sequence ID" value="NZ_CP029494.1"/>
</dbReference>